<reference evidence="2" key="1">
    <citation type="journal article" date="2023" name="Mol. Phylogenet. Evol.">
        <title>Genome-scale phylogeny and comparative genomics of the fungal order Sordariales.</title>
        <authorList>
            <person name="Hensen N."/>
            <person name="Bonometti L."/>
            <person name="Westerberg I."/>
            <person name="Brannstrom I.O."/>
            <person name="Guillou S."/>
            <person name="Cros-Aarteil S."/>
            <person name="Calhoun S."/>
            <person name="Haridas S."/>
            <person name="Kuo A."/>
            <person name="Mondo S."/>
            <person name="Pangilinan J."/>
            <person name="Riley R."/>
            <person name="LaButti K."/>
            <person name="Andreopoulos B."/>
            <person name="Lipzen A."/>
            <person name="Chen C."/>
            <person name="Yan M."/>
            <person name="Daum C."/>
            <person name="Ng V."/>
            <person name="Clum A."/>
            <person name="Steindorff A."/>
            <person name="Ohm R.A."/>
            <person name="Martin F."/>
            <person name="Silar P."/>
            <person name="Natvig D.O."/>
            <person name="Lalanne C."/>
            <person name="Gautier V."/>
            <person name="Ament-Velasquez S.L."/>
            <person name="Kruys A."/>
            <person name="Hutchinson M.I."/>
            <person name="Powell A.J."/>
            <person name="Barry K."/>
            <person name="Miller A.N."/>
            <person name="Grigoriev I.V."/>
            <person name="Debuchy R."/>
            <person name="Gladieux P."/>
            <person name="Hiltunen Thoren M."/>
            <person name="Johannesson H."/>
        </authorList>
    </citation>
    <scope>NUCLEOTIDE SEQUENCE</scope>
    <source>
        <strain evidence="2">CBS 103.79</strain>
    </source>
</reference>
<proteinExistence type="predicted"/>
<evidence type="ECO:0000313" key="2">
    <source>
        <dbReference type="EMBL" id="KAK3897422.1"/>
    </source>
</evidence>
<dbReference type="PANTHER" id="PTHR35605:SF1">
    <property type="entry name" value="ECP2 EFFECTOR PROTEIN DOMAIN-CONTAINING PROTEIN-RELATED"/>
    <property type="match status" value="1"/>
</dbReference>
<keyword evidence="3" id="KW-1185">Reference proteome</keyword>
<feature type="signal peptide" evidence="1">
    <location>
        <begin position="1"/>
        <end position="19"/>
    </location>
</feature>
<reference evidence="2" key="2">
    <citation type="submission" date="2023-05" db="EMBL/GenBank/DDBJ databases">
        <authorList>
            <consortium name="Lawrence Berkeley National Laboratory"/>
            <person name="Steindorff A."/>
            <person name="Hensen N."/>
            <person name="Bonometti L."/>
            <person name="Westerberg I."/>
            <person name="Brannstrom I.O."/>
            <person name="Guillou S."/>
            <person name="Cros-Aarteil S."/>
            <person name="Calhoun S."/>
            <person name="Haridas S."/>
            <person name="Kuo A."/>
            <person name="Mondo S."/>
            <person name="Pangilinan J."/>
            <person name="Riley R."/>
            <person name="Labutti K."/>
            <person name="Andreopoulos B."/>
            <person name="Lipzen A."/>
            <person name="Chen C."/>
            <person name="Yanf M."/>
            <person name="Daum C."/>
            <person name="Ng V."/>
            <person name="Clum A."/>
            <person name="Ohm R."/>
            <person name="Martin F."/>
            <person name="Silar P."/>
            <person name="Natvig D."/>
            <person name="Lalanne C."/>
            <person name="Gautier V."/>
            <person name="Ament-Velasquez S.L."/>
            <person name="Kruys A."/>
            <person name="Hutchinson M.I."/>
            <person name="Powell A.J."/>
            <person name="Barry K."/>
            <person name="Miller A.N."/>
            <person name="Grigoriev I.V."/>
            <person name="Debuchy R."/>
            <person name="Gladieux P."/>
            <person name="Thoren M.H."/>
            <person name="Johannesson H."/>
        </authorList>
    </citation>
    <scope>NUCLEOTIDE SEQUENCE</scope>
    <source>
        <strain evidence="2">CBS 103.79</strain>
    </source>
</reference>
<evidence type="ECO:0000313" key="3">
    <source>
        <dbReference type="Proteomes" id="UP001303889"/>
    </source>
</evidence>
<feature type="chain" id="PRO_5042898511" description="Secreted protein" evidence="1">
    <location>
        <begin position="20"/>
        <end position="192"/>
    </location>
</feature>
<name>A0AAN6RN94_9PEZI</name>
<protein>
    <recommendedName>
        <fullName evidence="4">Secreted protein</fullName>
    </recommendedName>
</protein>
<gene>
    <name evidence="2" type="ORF">C8A05DRAFT_39028</name>
</gene>
<evidence type="ECO:0000256" key="1">
    <source>
        <dbReference type="SAM" id="SignalP"/>
    </source>
</evidence>
<comment type="caution">
    <text evidence="2">The sequence shown here is derived from an EMBL/GenBank/DDBJ whole genome shotgun (WGS) entry which is preliminary data.</text>
</comment>
<dbReference type="PANTHER" id="PTHR35605">
    <property type="entry name" value="ECP2 EFFECTOR PROTEIN DOMAIN-CONTAINING PROTEIN-RELATED"/>
    <property type="match status" value="1"/>
</dbReference>
<dbReference type="EMBL" id="MU856171">
    <property type="protein sequence ID" value="KAK3897422.1"/>
    <property type="molecule type" value="Genomic_DNA"/>
</dbReference>
<evidence type="ECO:0008006" key="4">
    <source>
        <dbReference type="Google" id="ProtNLM"/>
    </source>
</evidence>
<sequence>MRASLASFLVAFVAKTAMAVEAPIPGYVVETLEWDVPVAPGQVEVLNGTIQEVFAQALQINPDFKLQQDTGASTAAKRGGLEQHEKRTTVLCGNWPLANKGRIEEGIRYLRVVPAAPRNGPGPGACGRVSCSYNSAIWWCNDNTTPKTLESWDWIANSAGFIIQNCAPAVPMVSGQNFESGNWNTIVRGDSC</sequence>
<dbReference type="Proteomes" id="UP001303889">
    <property type="component" value="Unassembled WGS sequence"/>
</dbReference>
<dbReference type="AlphaFoldDB" id="A0AAN6RN94"/>
<organism evidence="2 3">
    <name type="scientific">Staphylotrichum tortipilum</name>
    <dbReference type="NCBI Taxonomy" id="2831512"/>
    <lineage>
        <taxon>Eukaryota</taxon>
        <taxon>Fungi</taxon>
        <taxon>Dikarya</taxon>
        <taxon>Ascomycota</taxon>
        <taxon>Pezizomycotina</taxon>
        <taxon>Sordariomycetes</taxon>
        <taxon>Sordariomycetidae</taxon>
        <taxon>Sordariales</taxon>
        <taxon>Chaetomiaceae</taxon>
        <taxon>Staphylotrichum</taxon>
    </lineage>
</organism>
<accession>A0AAN6RN94</accession>
<keyword evidence="1" id="KW-0732">Signal</keyword>